<name>A0A067N5G9_PLEO1</name>
<evidence type="ECO:0000313" key="2">
    <source>
        <dbReference type="Proteomes" id="UP000027073"/>
    </source>
</evidence>
<dbReference type="EMBL" id="KL198014">
    <property type="protein sequence ID" value="KDQ22220.1"/>
    <property type="molecule type" value="Genomic_DNA"/>
</dbReference>
<sequence>MTLTLTIVRMSTSFGVRDPKSHQVPLWVPQAKSIVLLAVFRIFSNLYDASMLATLNNRPFTQQHILDDHGTVVHLNSLASSQQQLKSNKRRPYAYGRFAVDREPLLSVIV</sequence>
<dbReference type="HOGENOM" id="CLU_2172112_0_0_1"/>
<proteinExistence type="predicted"/>
<dbReference type="VEuPathDB" id="FungiDB:PLEOSDRAFT_1086937"/>
<gene>
    <name evidence="1" type="ORF">PLEOSDRAFT_1086937</name>
</gene>
<reference evidence="2" key="1">
    <citation type="journal article" date="2014" name="Proc. Natl. Acad. Sci. U.S.A.">
        <title>Extensive sampling of basidiomycete genomes demonstrates inadequacy of the white-rot/brown-rot paradigm for wood decay fungi.</title>
        <authorList>
            <person name="Riley R."/>
            <person name="Salamov A.A."/>
            <person name="Brown D.W."/>
            <person name="Nagy L.G."/>
            <person name="Floudas D."/>
            <person name="Held B.W."/>
            <person name="Levasseur A."/>
            <person name="Lombard V."/>
            <person name="Morin E."/>
            <person name="Otillar R."/>
            <person name="Lindquist E.A."/>
            <person name="Sun H."/>
            <person name="LaButti K.M."/>
            <person name="Schmutz J."/>
            <person name="Jabbour D."/>
            <person name="Luo H."/>
            <person name="Baker S.E."/>
            <person name="Pisabarro A.G."/>
            <person name="Walton J.D."/>
            <person name="Blanchette R.A."/>
            <person name="Henrissat B."/>
            <person name="Martin F."/>
            <person name="Cullen D."/>
            <person name="Hibbett D.S."/>
            <person name="Grigoriev I.V."/>
        </authorList>
    </citation>
    <scope>NUCLEOTIDE SEQUENCE [LARGE SCALE GENOMIC DNA]</scope>
    <source>
        <strain evidence="2">PC15</strain>
    </source>
</reference>
<dbReference type="Proteomes" id="UP000027073">
    <property type="component" value="Unassembled WGS sequence"/>
</dbReference>
<dbReference type="AlphaFoldDB" id="A0A067N5G9"/>
<protein>
    <submittedName>
        <fullName evidence="1">Uncharacterized protein</fullName>
    </submittedName>
</protein>
<evidence type="ECO:0000313" key="1">
    <source>
        <dbReference type="EMBL" id="KDQ22220.1"/>
    </source>
</evidence>
<accession>A0A067N5G9</accession>
<dbReference type="InParanoid" id="A0A067N5G9"/>
<organism evidence="1 2">
    <name type="scientific">Pleurotus ostreatus (strain PC15)</name>
    <name type="common">Oyster mushroom</name>
    <dbReference type="NCBI Taxonomy" id="1137138"/>
    <lineage>
        <taxon>Eukaryota</taxon>
        <taxon>Fungi</taxon>
        <taxon>Dikarya</taxon>
        <taxon>Basidiomycota</taxon>
        <taxon>Agaricomycotina</taxon>
        <taxon>Agaricomycetes</taxon>
        <taxon>Agaricomycetidae</taxon>
        <taxon>Agaricales</taxon>
        <taxon>Pleurotineae</taxon>
        <taxon>Pleurotaceae</taxon>
        <taxon>Pleurotus</taxon>
    </lineage>
</organism>